<dbReference type="SUPFAM" id="SSF54637">
    <property type="entry name" value="Thioesterase/thiol ester dehydrase-isomerase"/>
    <property type="match status" value="1"/>
</dbReference>
<organism evidence="3 4">
    <name type="scientific">Talaromyces rugulosus</name>
    <name type="common">Penicillium rugulosum</name>
    <dbReference type="NCBI Taxonomy" id="121627"/>
    <lineage>
        <taxon>Eukaryota</taxon>
        <taxon>Fungi</taxon>
        <taxon>Dikarya</taxon>
        <taxon>Ascomycota</taxon>
        <taxon>Pezizomycotina</taxon>
        <taxon>Eurotiomycetes</taxon>
        <taxon>Eurotiomycetidae</taxon>
        <taxon>Eurotiales</taxon>
        <taxon>Trichocomaceae</taxon>
        <taxon>Talaromyces</taxon>
        <taxon>Talaromyces sect. Islandici</taxon>
    </lineage>
</organism>
<dbReference type="Pfam" id="PF04199">
    <property type="entry name" value="Cyclase"/>
    <property type="match status" value="1"/>
</dbReference>
<dbReference type="PANTHER" id="PTHR34861">
    <property type="match status" value="1"/>
</dbReference>
<dbReference type="RefSeq" id="XP_035350310.1">
    <property type="nucleotide sequence ID" value="XM_035494417.1"/>
</dbReference>
<dbReference type="AlphaFoldDB" id="A0A7H8RCX7"/>
<dbReference type="InterPro" id="IPR029069">
    <property type="entry name" value="HotDog_dom_sf"/>
</dbReference>
<evidence type="ECO:0000256" key="2">
    <source>
        <dbReference type="SAM" id="MobiDB-lite"/>
    </source>
</evidence>
<dbReference type="Proteomes" id="UP000509510">
    <property type="component" value="Chromosome VI"/>
</dbReference>
<accession>A0A7H8RCX7</accession>
<dbReference type="InterPro" id="IPR007325">
    <property type="entry name" value="KFase/CYL"/>
</dbReference>
<dbReference type="EMBL" id="CP055903">
    <property type="protein sequence ID" value="QKX64136.1"/>
    <property type="molecule type" value="Genomic_DNA"/>
</dbReference>
<evidence type="ECO:0000256" key="1">
    <source>
        <dbReference type="ARBA" id="ARBA00007865"/>
    </source>
</evidence>
<proteinExistence type="inferred from homology"/>
<evidence type="ECO:0000313" key="4">
    <source>
        <dbReference type="Proteomes" id="UP000509510"/>
    </source>
</evidence>
<dbReference type="Pfam" id="PF13279">
    <property type="entry name" value="4HBT_2"/>
    <property type="match status" value="1"/>
</dbReference>
<evidence type="ECO:0000313" key="3">
    <source>
        <dbReference type="EMBL" id="QKX64136.1"/>
    </source>
</evidence>
<dbReference type="GeneID" id="55998787"/>
<dbReference type="PANTHER" id="PTHR34861:SF9">
    <property type="entry name" value="CYCLASE"/>
    <property type="match status" value="1"/>
</dbReference>
<dbReference type="GO" id="GO:0019441">
    <property type="term" value="P:L-tryptophan catabolic process to kynurenine"/>
    <property type="evidence" value="ECO:0007669"/>
    <property type="project" value="InterPro"/>
</dbReference>
<sequence>MATLPPKYEDLPDPRRYWPAPAGSYEEGIGMLRLLTPDVVASAARNEIKTGERVCLNWDIEKLDPPGFGRRGFEHLIKAVESSNGAALDDEYHFNPQQSSQWDGLRHHSAPYPDNKKEEKKLWYGGTTLEEIIETDSPRIGIGHWARKGIAGRGVLIDYVSWAERTKGLKPDYALTRHRISLDEVLAIAEESNIKFQPGDILFLRVGLPQTWNGMSEQQRKEYSQQETPSHAGIEQSERVVKWLWNNHFAAVASDAVSFEVFPAMENDWDLHHHLLAGWGVPIGEMFDLDGLAELCKQHNRWSFFVSSSPLNCLLRRVKKKRKMALFSSLMSSSILSTLLSWRVLLILVFAVINRKSLPFVWTGRVTYAILKNLRRDPSQFIFDSKNPVDAKGRPTHPVFAVATMSTYTSLMETDYNIHKSNSTYYADMDVARTHCVTRLYTPGAGIVNKELEEEFAAAAAAEGKPRPKKKQPFFVALGGSYCSFKRELKPLEKYDIKSYMVAWDEKWMYIMSYFLKPERKKGAGPTLAAIGVSKYCIKKGRLTVPVERVLRASGYLPARPEGATPVPAVGLSRDTSNIGTPKDEGVTTALDGVKLVHEMTKLGNQDWELLQKQQKENTASWSGDEWTWERIEAQRKKGIEFIHGYVDLDSKLYDNWNNA</sequence>
<dbReference type="OrthoDB" id="5396at2759"/>
<dbReference type="KEGG" id="trg:TRUGW13939_11309"/>
<dbReference type="InterPro" id="IPR037175">
    <property type="entry name" value="KFase_sf"/>
</dbReference>
<gene>
    <name evidence="3" type="ORF">TRUGW13939_11309</name>
</gene>
<dbReference type="GO" id="GO:0004061">
    <property type="term" value="F:arylformamidase activity"/>
    <property type="evidence" value="ECO:0007669"/>
    <property type="project" value="InterPro"/>
</dbReference>
<comment type="similarity">
    <text evidence="1">Belongs to the Cyclase 1 superfamily.</text>
</comment>
<feature type="region of interest" description="Disordered" evidence="2">
    <location>
        <begin position="97"/>
        <end position="116"/>
    </location>
</feature>
<protein>
    <submittedName>
        <fullName evidence="3">Uncharacterized protein</fullName>
    </submittedName>
</protein>
<dbReference type="Gene3D" id="3.50.30.50">
    <property type="entry name" value="Putative cyclase"/>
    <property type="match status" value="1"/>
</dbReference>
<name>A0A7H8RCX7_TALRU</name>
<keyword evidence="4" id="KW-1185">Reference proteome</keyword>
<dbReference type="SUPFAM" id="SSF102198">
    <property type="entry name" value="Putative cyclase"/>
    <property type="match status" value="1"/>
</dbReference>
<reference evidence="4" key="1">
    <citation type="submission" date="2020-06" db="EMBL/GenBank/DDBJ databases">
        <title>A chromosome-scale genome assembly of Talaromyces rugulosus W13939.</title>
        <authorList>
            <person name="Wang B."/>
            <person name="Guo L."/>
            <person name="Ye K."/>
            <person name="Wang L."/>
        </authorList>
    </citation>
    <scope>NUCLEOTIDE SEQUENCE [LARGE SCALE GENOMIC DNA]</scope>
    <source>
        <strain evidence="4">W13939</strain>
    </source>
</reference>